<dbReference type="InterPro" id="IPR036812">
    <property type="entry name" value="NAD(P)_OxRdtase_dom_sf"/>
</dbReference>
<dbReference type="GO" id="GO:0016616">
    <property type="term" value="F:oxidoreductase activity, acting on the CH-OH group of donors, NAD or NADP as acceptor"/>
    <property type="evidence" value="ECO:0007669"/>
    <property type="project" value="UniProtKB-ARBA"/>
</dbReference>
<name>A0A9E8MJ49_9MICO</name>
<dbReference type="EMBL" id="CP113089">
    <property type="protein sequence ID" value="WAB80502.1"/>
    <property type="molecule type" value="Genomic_DNA"/>
</dbReference>
<comment type="similarity">
    <text evidence="1">Belongs to the aldo/keto reductase family.</text>
</comment>
<evidence type="ECO:0000256" key="3">
    <source>
        <dbReference type="ARBA" id="ARBA00023002"/>
    </source>
</evidence>
<evidence type="ECO:0000256" key="6">
    <source>
        <dbReference type="PIRSR" id="PIRSR000097-3"/>
    </source>
</evidence>
<sequence>MTDAIPTPHLTLNDGRSIPQLGLGVFLVDPDEAERIVTDALAVGYRHIDTAMIYKNEEGVGRAIAKSGIPREELFITTKLWNSDQGTDSARAALDLSLQKLGLDYVDLYLIHWPSPKHGKHVESWQTLVELRETGKARSIGVSNFMQKHLEDIDAATGVAPVVNQIELHPAFQQRELRAFQEPRGTLTESWGPLGQGKYELAELPGLTEIAERHGKSVQQVAIRWHLQEGLIVFPKTTKKERMVQNADVFDFELSAEELATIAAADKDLRVGAHPDNTDF</sequence>
<dbReference type="InterPro" id="IPR020471">
    <property type="entry name" value="AKR"/>
</dbReference>
<dbReference type="RefSeq" id="WP_267780168.1">
    <property type="nucleotide sequence ID" value="NZ_CP113089.1"/>
</dbReference>
<feature type="active site" description="Proton donor" evidence="4">
    <location>
        <position position="54"/>
    </location>
</feature>
<proteinExistence type="inferred from homology"/>
<dbReference type="PANTHER" id="PTHR43827:SF3">
    <property type="entry name" value="NADP-DEPENDENT OXIDOREDUCTASE DOMAIN-CONTAINING PROTEIN"/>
    <property type="match status" value="1"/>
</dbReference>
<dbReference type="Proteomes" id="UP001164706">
    <property type="component" value="Chromosome"/>
</dbReference>
<dbReference type="PIRSF" id="PIRSF000097">
    <property type="entry name" value="AKR"/>
    <property type="match status" value="1"/>
</dbReference>
<keyword evidence="3" id="KW-0560">Oxidoreductase</keyword>
<keyword evidence="2" id="KW-0521">NADP</keyword>
<dbReference type="KEGG" id="mdb:OVN18_07930"/>
<keyword evidence="9" id="KW-1185">Reference proteome</keyword>
<dbReference type="Gene3D" id="3.20.20.100">
    <property type="entry name" value="NADP-dependent oxidoreductase domain"/>
    <property type="match status" value="1"/>
</dbReference>
<dbReference type="FunFam" id="3.20.20.100:FF:000015">
    <property type="entry name" value="Oxidoreductase, aldo/keto reductase family"/>
    <property type="match status" value="1"/>
</dbReference>
<protein>
    <submittedName>
        <fullName evidence="8">Aldo/keto reductase</fullName>
    </submittedName>
</protein>
<evidence type="ECO:0000256" key="5">
    <source>
        <dbReference type="PIRSR" id="PIRSR000097-2"/>
    </source>
</evidence>
<gene>
    <name evidence="8" type="ORF">OVN18_07930</name>
</gene>
<dbReference type="SUPFAM" id="SSF51430">
    <property type="entry name" value="NAD(P)-linked oxidoreductase"/>
    <property type="match status" value="1"/>
</dbReference>
<reference evidence="8" key="1">
    <citation type="submission" date="2022-11" db="EMBL/GenBank/DDBJ databases">
        <title>Description of Microcella daejonensis nov. sp, isolated from riverside soil.</title>
        <authorList>
            <person name="Molina K.M."/>
            <person name="Kim S.B."/>
        </authorList>
    </citation>
    <scope>NUCLEOTIDE SEQUENCE</scope>
    <source>
        <strain evidence="8">MMS21-STM12</strain>
    </source>
</reference>
<feature type="binding site" evidence="5">
    <location>
        <position position="112"/>
    </location>
    <ligand>
        <name>substrate</name>
    </ligand>
</feature>
<dbReference type="PANTHER" id="PTHR43827">
    <property type="entry name" value="2,5-DIKETO-D-GLUCONIC ACID REDUCTASE"/>
    <property type="match status" value="1"/>
</dbReference>
<dbReference type="AlphaFoldDB" id="A0A9E8MJ49"/>
<evidence type="ECO:0000256" key="1">
    <source>
        <dbReference type="ARBA" id="ARBA00007905"/>
    </source>
</evidence>
<dbReference type="PROSITE" id="PS00062">
    <property type="entry name" value="ALDOKETO_REDUCTASE_2"/>
    <property type="match status" value="1"/>
</dbReference>
<evidence type="ECO:0000313" key="8">
    <source>
        <dbReference type="EMBL" id="WAB80502.1"/>
    </source>
</evidence>
<feature type="domain" description="NADP-dependent oxidoreductase" evidence="7">
    <location>
        <begin position="28"/>
        <end position="266"/>
    </location>
</feature>
<dbReference type="InterPro" id="IPR018170">
    <property type="entry name" value="Aldo/ket_reductase_CS"/>
</dbReference>
<dbReference type="PRINTS" id="PR00069">
    <property type="entry name" value="ALDKETRDTASE"/>
</dbReference>
<evidence type="ECO:0000256" key="2">
    <source>
        <dbReference type="ARBA" id="ARBA00022857"/>
    </source>
</evidence>
<feature type="site" description="Lowers pKa of active site Tyr" evidence="6">
    <location>
        <position position="79"/>
    </location>
</feature>
<dbReference type="InterPro" id="IPR023210">
    <property type="entry name" value="NADP_OxRdtase_dom"/>
</dbReference>
<evidence type="ECO:0000259" key="7">
    <source>
        <dbReference type="Pfam" id="PF00248"/>
    </source>
</evidence>
<dbReference type="Pfam" id="PF00248">
    <property type="entry name" value="Aldo_ket_red"/>
    <property type="match status" value="1"/>
</dbReference>
<evidence type="ECO:0000256" key="4">
    <source>
        <dbReference type="PIRSR" id="PIRSR000097-1"/>
    </source>
</evidence>
<organism evidence="8 9">
    <name type="scientific">Microcella daejeonensis</name>
    <dbReference type="NCBI Taxonomy" id="2994971"/>
    <lineage>
        <taxon>Bacteria</taxon>
        <taxon>Bacillati</taxon>
        <taxon>Actinomycetota</taxon>
        <taxon>Actinomycetes</taxon>
        <taxon>Micrococcales</taxon>
        <taxon>Microbacteriaceae</taxon>
        <taxon>Microcella</taxon>
    </lineage>
</organism>
<accession>A0A9E8MJ49</accession>
<evidence type="ECO:0000313" key="9">
    <source>
        <dbReference type="Proteomes" id="UP001164706"/>
    </source>
</evidence>
<dbReference type="PROSITE" id="PS00798">
    <property type="entry name" value="ALDOKETO_REDUCTASE_1"/>
    <property type="match status" value="1"/>
</dbReference>